<dbReference type="EMBL" id="JAMSHJ010000005">
    <property type="protein sequence ID" value="KAI5404836.1"/>
    <property type="molecule type" value="Genomic_DNA"/>
</dbReference>
<accession>A0A9D4WQI7</accession>
<feature type="compositionally biased region" description="Basic and acidic residues" evidence="1">
    <location>
        <begin position="243"/>
        <end position="257"/>
    </location>
</feature>
<keyword evidence="3" id="KW-1185">Reference proteome</keyword>
<dbReference type="Gramene" id="Psat05G0184900-T1">
    <property type="protein sequence ID" value="KAI5404836.1"/>
    <property type="gene ID" value="KIW84_051849"/>
</dbReference>
<proteinExistence type="predicted"/>
<evidence type="ECO:0000313" key="3">
    <source>
        <dbReference type="Proteomes" id="UP001058974"/>
    </source>
</evidence>
<feature type="region of interest" description="Disordered" evidence="1">
    <location>
        <begin position="235"/>
        <end position="257"/>
    </location>
</feature>
<reference evidence="2 3" key="1">
    <citation type="journal article" date="2022" name="Nat. Genet.">
        <title>Improved pea reference genome and pan-genome highlight genomic features and evolutionary characteristics.</title>
        <authorList>
            <person name="Yang T."/>
            <person name="Liu R."/>
            <person name="Luo Y."/>
            <person name="Hu S."/>
            <person name="Wang D."/>
            <person name="Wang C."/>
            <person name="Pandey M.K."/>
            <person name="Ge S."/>
            <person name="Xu Q."/>
            <person name="Li N."/>
            <person name="Li G."/>
            <person name="Huang Y."/>
            <person name="Saxena R.K."/>
            <person name="Ji Y."/>
            <person name="Li M."/>
            <person name="Yan X."/>
            <person name="He Y."/>
            <person name="Liu Y."/>
            <person name="Wang X."/>
            <person name="Xiang C."/>
            <person name="Varshney R.K."/>
            <person name="Ding H."/>
            <person name="Gao S."/>
            <person name="Zong X."/>
        </authorList>
    </citation>
    <scope>NUCLEOTIDE SEQUENCE [LARGE SCALE GENOMIC DNA]</scope>
    <source>
        <strain evidence="2 3">cv. Zhongwan 6</strain>
    </source>
</reference>
<organism evidence="2 3">
    <name type="scientific">Pisum sativum</name>
    <name type="common">Garden pea</name>
    <name type="synonym">Lathyrus oleraceus</name>
    <dbReference type="NCBI Taxonomy" id="3888"/>
    <lineage>
        <taxon>Eukaryota</taxon>
        <taxon>Viridiplantae</taxon>
        <taxon>Streptophyta</taxon>
        <taxon>Embryophyta</taxon>
        <taxon>Tracheophyta</taxon>
        <taxon>Spermatophyta</taxon>
        <taxon>Magnoliopsida</taxon>
        <taxon>eudicotyledons</taxon>
        <taxon>Gunneridae</taxon>
        <taxon>Pentapetalae</taxon>
        <taxon>rosids</taxon>
        <taxon>fabids</taxon>
        <taxon>Fabales</taxon>
        <taxon>Fabaceae</taxon>
        <taxon>Papilionoideae</taxon>
        <taxon>50 kb inversion clade</taxon>
        <taxon>NPAAA clade</taxon>
        <taxon>Hologalegina</taxon>
        <taxon>IRL clade</taxon>
        <taxon>Fabeae</taxon>
        <taxon>Lathyrus</taxon>
    </lineage>
</organism>
<protein>
    <submittedName>
        <fullName evidence="2">Uncharacterized protein</fullName>
    </submittedName>
</protein>
<gene>
    <name evidence="2" type="ORF">KIW84_051849</name>
</gene>
<dbReference type="AlphaFoldDB" id="A0A9D4WQI7"/>
<evidence type="ECO:0000313" key="2">
    <source>
        <dbReference type="EMBL" id="KAI5404836.1"/>
    </source>
</evidence>
<sequence length="257" mass="28848">MKNSGSQMERVKYCLRPAMTNKIRLIIHHSGKLVETPVKWYYWNSAYNFSRGLRPLNNGKNVLHFSKDVVGYDVIDVYVEHNVGIPEIIDDNELDAEDDAQCTGFKSADVTEEVTIDPNIVVEQVTTDPNVVVEEVTIDPNVIAEEGTTDPNGIVENDVITDPNIVAEEGTTDPNGVVEDDVTTDPNVVAEEFTTDIDEDYVASQGSFEDSEFQFSEEYEESEMDWTKLLPEETLGEVSSCQNRKDQAEMVHDESED</sequence>
<comment type="caution">
    <text evidence="2">The sequence shown here is derived from an EMBL/GenBank/DDBJ whole genome shotgun (WGS) entry which is preliminary data.</text>
</comment>
<name>A0A9D4WQI7_PEA</name>
<evidence type="ECO:0000256" key="1">
    <source>
        <dbReference type="SAM" id="MobiDB-lite"/>
    </source>
</evidence>
<dbReference type="Proteomes" id="UP001058974">
    <property type="component" value="Chromosome 5"/>
</dbReference>